<evidence type="ECO:0000313" key="5">
    <source>
        <dbReference type="Proteomes" id="UP000238042"/>
    </source>
</evidence>
<dbReference type="InterPro" id="IPR052701">
    <property type="entry name" value="GAG_Ulvan_Degrading_Sulfatases"/>
</dbReference>
<dbReference type="PANTHER" id="PTHR43751:SF3">
    <property type="entry name" value="SULFATASE N-TERMINAL DOMAIN-CONTAINING PROTEIN"/>
    <property type="match status" value="1"/>
</dbReference>
<comment type="caution">
    <text evidence="4">The sequence shown here is derived from an EMBL/GenBank/DDBJ whole genome shotgun (WGS) entry which is preliminary data.</text>
</comment>
<dbReference type="AlphaFoldDB" id="A0A2S8AAS9"/>
<sequence>MNKNLKLTTRQIYIATLFNLLIILYIGCKYLKYTENISGFLSYFYMVASLIGHFFLICILPFLVSLIILYTFKSISICKIIFSVLSVAIIIYLQIDILVYSQFRYHLSPIVFKLLFGKRATDTFQFSAINILISIIFILGLVVCEIFILYISKKIANRIINLHIKLILSFITFCLLCTHLLFAWSDANRYRSIAQMKNIYPVFFPLTADKLLHKLNLVDKNEIEKNTLLSKSYSKAIIKYPLHPIKSQNSKKKNILFIVIDSWRFNCMTEKITPNIYQLSKQSQVFQNHKSGSNMTTGGIFSLFYAIPATYYDQFTGLQISPVFFEELKKQNYNLSILSSSTLENPPFNKNVFSGIKNLRLDSQGNSSSERDKDIYNEWIKFINMQSSNKKPFFSFLFFDSAHGFDYPADYPVKFKPTLNEVNYLVLNDTFDPLPFLNRYKNSLNYIDNLIGGILKKLEQKGLLESTLVVITGDHGQEFNDNHKGYWQHGGNFSDYQIATPLIIYDSAKKPASYTYLTLHYDIIPTIMSSILGVQNNYNDYSEGKDLYISGNRDWFICGYNQKYAIVENNMIINIYSSGMYDVVDKNLNPLDDSKIDLNIVKEAVKENTRFYNISKN</sequence>
<feature type="transmembrane region" description="Helical" evidence="1">
    <location>
        <begin position="80"/>
        <end position="103"/>
    </location>
</feature>
<feature type="transmembrane region" description="Helical" evidence="1">
    <location>
        <begin position="123"/>
        <end position="150"/>
    </location>
</feature>
<name>A0A2S8AAS9_9FLAO</name>
<dbReference type="OrthoDB" id="9786870at2"/>
<keyword evidence="1" id="KW-0472">Membrane</keyword>
<reference evidence="4 5" key="1">
    <citation type="submission" date="2018-02" db="EMBL/GenBank/DDBJ databases">
        <title>Genome sequences of Apibacter spp., gut symbionts of Asian honey bees.</title>
        <authorList>
            <person name="Kwong W.K."/>
            <person name="Steele M.I."/>
            <person name="Moran N.A."/>
        </authorList>
    </citation>
    <scope>NUCLEOTIDE SEQUENCE [LARGE SCALE GENOMIC DNA]</scope>
    <source>
        <strain evidence="5">wkB301</strain>
    </source>
</reference>
<dbReference type="SUPFAM" id="SSF53649">
    <property type="entry name" value="Alkaline phosphatase-like"/>
    <property type="match status" value="1"/>
</dbReference>
<dbReference type="CDD" id="cd16148">
    <property type="entry name" value="sulfatase_like"/>
    <property type="match status" value="1"/>
</dbReference>
<dbReference type="PIRSF" id="PIRSF004950">
    <property type="entry name" value="Mmb_sulf_HI0842"/>
    <property type="match status" value="1"/>
</dbReference>
<evidence type="ECO:0008006" key="6">
    <source>
        <dbReference type="Google" id="ProtNLM"/>
    </source>
</evidence>
<dbReference type="InterPro" id="IPR017850">
    <property type="entry name" value="Alkaline_phosphatase_core_sf"/>
</dbReference>
<feature type="transmembrane region" description="Helical" evidence="1">
    <location>
        <begin position="12"/>
        <end position="32"/>
    </location>
</feature>
<dbReference type="PANTHER" id="PTHR43751">
    <property type="entry name" value="SULFATASE"/>
    <property type="match status" value="1"/>
</dbReference>
<dbReference type="RefSeq" id="WP_105247076.1">
    <property type="nucleotide sequence ID" value="NZ_PSZM01000040.1"/>
</dbReference>
<dbReference type="InterPro" id="IPR012159">
    <property type="entry name" value="YejM-like"/>
</dbReference>
<keyword evidence="5" id="KW-1185">Reference proteome</keyword>
<dbReference type="Pfam" id="PF00884">
    <property type="entry name" value="Sulfatase"/>
    <property type="match status" value="1"/>
</dbReference>
<accession>A0A2S8AAS9</accession>
<gene>
    <name evidence="4" type="ORF">C4S77_07850</name>
</gene>
<feature type="domain" description="Sulfatase N-terminal" evidence="2">
    <location>
        <begin position="253"/>
        <end position="529"/>
    </location>
</feature>
<feature type="domain" description="Inner membrane protein YejM N-terminal" evidence="3">
    <location>
        <begin position="16"/>
        <end position="246"/>
    </location>
</feature>
<keyword evidence="1" id="KW-0812">Transmembrane</keyword>
<feature type="transmembrane region" description="Helical" evidence="1">
    <location>
        <begin position="162"/>
        <end position="184"/>
    </location>
</feature>
<evidence type="ECO:0000259" key="3">
    <source>
        <dbReference type="Pfam" id="PF11893"/>
    </source>
</evidence>
<dbReference type="Gene3D" id="3.40.720.10">
    <property type="entry name" value="Alkaline Phosphatase, subunit A"/>
    <property type="match status" value="1"/>
</dbReference>
<dbReference type="Proteomes" id="UP000238042">
    <property type="component" value="Unassembled WGS sequence"/>
</dbReference>
<evidence type="ECO:0000256" key="1">
    <source>
        <dbReference type="SAM" id="Phobius"/>
    </source>
</evidence>
<feature type="transmembrane region" description="Helical" evidence="1">
    <location>
        <begin position="44"/>
        <end position="68"/>
    </location>
</feature>
<organism evidence="4 5">
    <name type="scientific">Apibacter adventoris</name>
    <dbReference type="NCBI Taxonomy" id="1679466"/>
    <lineage>
        <taxon>Bacteria</taxon>
        <taxon>Pseudomonadati</taxon>
        <taxon>Bacteroidota</taxon>
        <taxon>Flavobacteriia</taxon>
        <taxon>Flavobacteriales</taxon>
        <taxon>Weeksellaceae</taxon>
        <taxon>Apibacter</taxon>
    </lineage>
</organism>
<proteinExistence type="predicted"/>
<evidence type="ECO:0000313" key="4">
    <source>
        <dbReference type="EMBL" id="PQL91705.1"/>
    </source>
</evidence>
<evidence type="ECO:0000259" key="2">
    <source>
        <dbReference type="Pfam" id="PF00884"/>
    </source>
</evidence>
<dbReference type="InterPro" id="IPR024588">
    <property type="entry name" value="YejM_N"/>
</dbReference>
<dbReference type="Pfam" id="PF11893">
    <property type="entry name" value="DUF3413"/>
    <property type="match status" value="1"/>
</dbReference>
<dbReference type="InterPro" id="IPR000917">
    <property type="entry name" value="Sulfatase_N"/>
</dbReference>
<keyword evidence="1" id="KW-1133">Transmembrane helix</keyword>
<protein>
    <recommendedName>
        <fullName evidence="6">Sulfatase</fullName>
    </recommendedName>
</protein>
<dbReference type="EMBL" id="PSZM01000040">
    <property type="protein sequence ID" value="PQL91705.1"/>
    <property type="molecule type" value="Genomic_DNA"/>
</dbReference>